<dbReference type="EMBL" id="FNBK01000021">
    <property type="protein sequence ID" value="SDG27694.1"/>
    <property type="molecule type" value="Genomic_DNA"/>
</dbReference>
<sequence length="103" mass="11325">MISVSLFCTVEFDGTKTSQPQSIIASAFRNAMVEADLQYQSLSAEKEDMLNEYTETVPTRATVTLTAEAIDTDAVADFRPWIERQMNHHAGDSVYGVTSTALS</sequence>
<protein>
    <submittedName>
        <fullName evidence="1">Uncharacterized protein</fullName>
    </submittedName>
</protein>
<organism evidence="1 2">
    <name type="scientific">Halorientalis regularis</name>
    <dbReference type="NCBI Taxonomy" id="660518"/>
    <lineage>
        <taxon>Archaea</taxon>
        <taxon>Methanobacteriati</taxon>
        <taxon>Methanobacteriota</taxon>
        <taxon>Stenosarchaea group</taxon>
        <taxon>Halobacteria</taxon>
        <taxon>Halobacteriales</taxon>
        <taxon>Haloarculaceae</taxon>
        <taxon>Halorientalis</taxon>
    </lineage>
</organism>
<evidence type="ECO:0000313" key="1">
    <source>
        <dbReference type="EMBL" id="SDG27694.1"/>
    </source>
</evidence>
<gene>
    <name evidence="1" type="ORF">SAMN05216218_1217</name>
</gene>
<reference evidence="2" key="1">
    <citation type="submission" date="2016-10" db="EMBL/GenBank/DDBJ databases">
        <authorList>
            <person name="Varghese N."/>
            <person name="Submissions S."/>
        </authorList>
    </citation>
    <scope>NUCLEOTIDE SEQUENCE [LARGE SCALE GENOMIC DNA]</scope>
    <source>
        <strain evidence="2">IBRC-M 10760</strain>
    </source>
</reference>
<evidence type="ECO:0000313" key="2">
    <source>
        <dbReference type="Proteomes" id="UP000199076"/>
    </source>
</evidence>
<accession>A0A1G7SY52</accession>
<dbReference type="RefSeq" id="WP_092695203.1">
    <property type="nucleotide sequence ID" value="NZ_FNBK01000021.1"/>
</dbReference>
<name>A0A1G7SY52_9EURY</name>
<dbReference type="Proteomes" id="UP000199076">
    <property type="component" value="Unassembled WGS sequence"/>
</dbReference>
<dbReference type="AlphaFoldDB" id="A0A1G7SY52"/>
<proteinExistence type="predicted"/>
<keyword evidence="2" id="KW-1185">Reference proteome</keyword>